<organism evidence="1 2">
    <name type="scientific">Funneliformis mosseae</name>
    <name type="common">Endomycorrhizal fungus</name>
    <name type="synonym">Glomus mosseae</name>
    <dbReference type="NCBI Taxonomy" id="27381"/>
    <lineage>
        <taxon>Eukaryota</taxon>
        <taxon>Fungi</taxon>
        <taxon>Fungi incertae sedis</taxon>
        <taxon>Mucoromycota</taxon>
        <taxon>Glomeromycotina</taxon>
        <taxon>Glomeromycetes</taxon>
        <taxon>Glomerales</taxon>
        <taxon>Glomeraceae</taxon>
        <taxon>Funneliformis</taxon>
    </lineage>
</organism>
<dbReference type="Proteomes" id="UP000789375">
    <property type="component" value="Unassembled WGS sequence"/>
</dbReference>
<evidence type="ECO:0000313" key="1">
    <source>
        <dbReference type="EMBL" id="CAG8562046.1"/>
    </source>
</evidence>
<sequence length="103" mass="11008">MVGEVFALNKTDGTQVWNARLSDVGNVANLTDGAEVWRNPLSGMRYTEISVLVANTSSSKGSIVLVASVGKLGSELDPDVVLVGCGKRIYNINLLDGQTIWNQ</sequence>
<dbReference type="SUPFAM" id="SSF50998">
    <property type="entry name" value="Quinoprotein alcohol dehydrogenase-like"/>
    <property type="match status" value="1"/>
</dbReference>
<reference evidence="1" key="1">
    <citation type="submission" date="2021-06" db="EMBL/GenBank/DDBJ databases">
        <authorList>
            <person name="Kallberg Y."/>
            <person name="Tangrot J."/>
            <person name="Rosling A."/>
        </authorList>
    </citation>
    <scope>NUCLEOTIDE SEQUENCE</scope>
    <source>
        <strain evidence="1">87-6 pot B 2015</strain>
    </source>
</reference>
<name>A0A9N9FX17_FUNMO</name>
<proteinExistence type="predicted"/>
<protein>
    <submittedName>
        <fullName evidence="1">6328_t:CDS:1</fullName>
    </submittedName>
</protein>
<accession>A0A9N9FX17</accession>
<dbReference type="InterPro" id="IPR011047">
    <property type="entry name" value="Quinoprotein_ADH-like_sf"/>
</dbReference>
<dbReference type="AlphaFoldDB" id="A0A9N9FX17"/>
<evidence type="ECO:0000313" key="2">
    <source>
        <dbReference type="Proteomes" id="UP000789375"/>
    </source>
</evidence>
<dbReference type="EMBL" id="CAJVPP010001561">
    <property type="protein sequence ID" value="CAG8562046.1"/>
    <property type="molecule type" value="Genomic_DNA"/>
</dbReference>
<keyword evidence="2" id="KW-1185">Reference proteome</keyword>
<gene>
    <name evidence="1" type="ORF">FMOSSE_LOCUS7009</name>
</gene>
<comment type="caution">
    <text evidence="1">The sequence shown here is derived from an EMBL/GenBank/DDBJ whole genome shotgun (WGS) entry which is preliminary data.</text>
</comment>